<dbReference type="AlphaFoldDB" id="A0A9D1QAI1"/>
<dbReference type="EC" id="3.1.-.-" evidence="3"/>
<dbReference type="EMBL" id="DXHQ01000053">
    <property type="protein sequence ID" value="HIW08640.1"/>
    <property type="molecule type" value="Genomic_DNA"/>
</dbReference>
<dbReference type="GO" id="GO:0016787">
    <property type="term" value="F:hydrolase activity"/>
    <property type="evidence" value="ECO:0007669"/>
    <property type="project" value="UniProtKB-KW"/>
</dbReference>
<reference evidence="4" key="2">
    <citation type="submission" date="2021-04" db="EMBL/GenBank/DDBJ databases">
        <authorList>
            <person name="Gilroy R."/>
        </authorList>
    </citation>
    <scope>NUCLEOTIDE SEQUENCE</scope>
    <source>
        <strain evidence="4">ChiHcolR34-3080</strain>
    </source>
</reference>
<dbReference type="GO" id="GO:0003677">
    <property type="term" value="F:DNA binding"/>
    <property type="evidence" value="ECO:0007669"/>
    <property type="project" value="InterPro"/>
</dbReference>
<evidence type="ECO:0000256" key="3">
    <source>
        <dbReference type="PIRNR" id="PIRNR033490"/>
    </source>
</evidence>
<dbReference type="Proteomes" id="UP000823933">
    <property type="component" value="Unassembled WGS sequence"/>
</dbReference>
<dbReference type="Gene3D" id="2.30.30.110">
    <property type="match status" value="1"/>
</dbReference>
<reference evidence="4" key="1">
    <citation type="journal article" date="2021" name="PeerJ">
        <title>Extensive microbial diversity within the chicken gut microbiome revealed by metagenomics and culture.</title>
        <authorList>
            <person name="Gilroy R."/>
            <person name="Ravi A."/>
            <person name="Getino M."/>
            <person name="Pursley I."/>
            <person name="Horton D.L."/>
            <person name="Alikhan N.F."/>
            <person name="Baker D."/>
            <person name="Gharbi K."/>
            <person name="Hall N."/>
            <person name="Watson M."/>
            <person name="Adriaenssens E.M."/>
            <person name="Foster-Nyarko E."/>
            <person name="Jarju S."/>
            <person name="Secka A."/>
            <person name="Antonio M."/>
            <person name="Oren A."/>
            <person name="Chaudhuri R.R."/>
            <person name="La Ragione R."/>
            <person name="Hildebrand F."/>
            <person name="Pallen M.J."/>
        </authorList>
    </citation>
    <scope>NUCLEOTIDE SEQUENCE</scope>
    <source>
        <strain evidence="4">ChiHcolR34-3080</strain>
    </source>
</reference>
<dbReference type="SUPFAM" id="SSF50118">
    <property type="entry name" value="Cell growth inhibitor/plasmid maintenance toxic component"/>
    <property type="match status" value="1"/>
</dbReference>
<protein>
    <recommendedName>
        <fullName evidence="3">mRNA interferase</fullName>
        <ecNumber evidence="3">3.1.-.-</ecNumber>
    </recommendedName>
</protein>
<proteinExistence type="inferred from homology"/>
<keyword evidence="3" id="KW-0255">Endonuclease</keyword>
<dbReference type="PANTHER" id="PTHR33988:SF2">
    <property type="entry name" value="ENDORIBONUCLEASE MAZF"/>
    <property type="match status" value="1"/>
</dbReference>
<evidence type="ECO:0000256" key="1">
    <source>
        <dbReference type="ARBA" id="ARBA00007521"/>
    </source>
</evidence>
<keyword evidence="2" id="KW-1277">Toxin-antitoxin system</keyword>
<evidence type="ECO:0000313" key="4">
    <source>
        <dbReference type="EMBL" id="HIW08640.1"/>
    </source>
</evidence>
<evidence type="ECO:0000313" key="5">
    <source>
        <dbReference type="Proteomes" id="UP000823933"/>
    </source>
</evidence>
<comment type="caution">
    <text evidence="4">The sequence shown here is derived from an EMBL/GenBank/DDBJ whole genome shotgun (WGS) entry which is preliminary data.</text>
</comment>
<keyword evidence="3" id="KW-0378">Hydrolase</keyword>
<comment type="similarity">
    <text evidence="1 3">Belongs to the PemK/MazF family.</text>
</comment>
<dbReference type="GO" id="GO:0004521">
    <property type="term" value="F:RNA endonuclease activity"/>
    <property type="evidence" value="ECO:0007669"/>
    <property type="project" value="TreeGrafter"/>
</dbReference>
<dbReference type="PANTHER" id="PTHR33988">
    <property type="entry name" value="ENDORIBONUCLEASE MAZF-RELATED"/>
    <property type="match status" value="1"/>
</dbReference>
<evidence type="ECO:0000256" key="2">
    <source>
        <dbReference type="ARBA" id="ARBA00022649"/>
    </source>
</evidence>
<sequence length="119" mass="13369">MIPKNWKYSRGDIYYANMEPHVGSEQGGERPVVVLQNDTGNKHSPTLIIATLTSRVDKKLSLPTHVLLDQNPGLRVPSIVQLEQIFTLDKQRMQRFVGQASSEEIDRIEAALKISLGMN</sequence>
<comment type="function">
    <text evidence="3">Toxic component of a type II toxin-antitoxin (TA) system.</text>
</comment>
<accession>A0A9D1QAI1</accession>
<organism evidence="4 5">
    <name type="scientific">Candidatus Faecalibacterium intestinigallinarum</name>
    <dbReference type="NCBI Taxonomy" id="2838581"/>
    <lineage>
        <taxon>Bacteria</taxon>
        <taxon>Bacillati</taxon>
        <taxon>Bacillota</taxon>
        <taxon>Clostridia</taxon>
        <taxon>Eubacteriales</taxon>
        <taxon>Oscillospiraceae</taxon>
        <taxon>Faecalibacterium</taxon>
    </lineage>
</organism>
<dbReference type="GO" id="GO:0016075">
    <property type="term" value="P:rRNA catabolic process"/>
    <property type="evidence" value="ECO:0007669"/>
    <property type="project" value="TreeGrafter"/>
</dbReference>
<name>A0A9D1QAI1_9FIRM</name>
<dbReference type="GO" id="GO:0006402">
    <property type="term" value="P:mRNA catabolic process"/>
    <property type="evidence" value="ECO:0007669"/>
    <property type="project" value="TreeGrafter"/>
</dbReference>
<dbReference type="PIRSF" id="PIRSF033490">
    <property type="entry name" value="MazF"/>
    <property type="match status" value="1"/>
</dbReference>
<dbReference type="InterPro" id="IPR011067">
    <property type="entry name" value="Plasmid_toxin/cell-grow_inhib"/>
</dbReference>
<gene>
    <name evidence="4" type="ORF">H9890_04470</name>
</gene>
<dbReference type="Pfam" id="PF02452">
    <property type="entry name" value="PemK_toxin"/>
    <property type="match status" value="1"/>
</dbReference>
<keyword evidence="3" id="KW-0540">Nuclease</keyword>
<dbReference type="InterPro" id="IPR003477">
    <property type="entry name" value="PemK-like"/>
</dbReference>